<dbReference type="InterPro" id="IPR000649">
    <property type="entry name" value="IF-2B-related"/>
</dbReference>
<accession>F1T8X6</accession>
<dbReference type="InterPro" id="IPR005251">
    <property type="entry name" value="IF-M1Pi"/>
</dbReference>
<feature type="site" description="Transition state stabilizer" evidence="3">
    <location>
        <position position="167"/>
    </location>
</feature>
<dbReference type="NCBIfam" id="NF004326">
    <property type="entry name" value="PRK05720.1"/>
    <property type="match status" value="1"/>
</dbReference>
<feature type="binding site" evidence="3">
    <location>
        <position position="206"/>
    </location>
    <ligand>
        <name>substrate</name>
    </ligand>
</feature>
<comment type="caution">
    <text evidence="4">The sequence shown here is derived from an EMBL/GenBank/DDBJ whole genome shotgun (WGS) entry which is preliminary data.</text>
</comment>
<name>F1T8X6_9FIRM</name>
<dbReference type="AlphaFoldDB" id="F1T8X6"/>
<organism evidence="4 5">
    <name type="scientific">Ruminiclostridium papyrosolvens DSM 2782</name>
    <dbReference type="NCBI Taxonomy" id="588581"/>
    <lineage>
        <taxon>Bacteria</taxon>
        <taxon>Bacillati</taxon>
        <taxon>Bacillota</taxon>
        <taxon>Clostridia</taxon>
        <taxon>Eubacteriales</taxon>
        <taxon>Oscillospiraceae</taxon>
        <taxon>Ruminiclostridium</taxon>
    </lineage>
</organism>
<dbReference type="NCBIfam" id="TIGR00524">
    <property type="entry name" value="eIF-2B_rel"/>
    <property type="match status" value="1"/>
</dbReference>
<dbReference type="FunFam" id="1.20.120.420:FF:000003">
    <property type="entry name" value="Methylthioribose-1-phosphate isomerase"/>
    <property type="match status" value="1"/>
</dbReference>
<proteinExistence type="inferred from homology"/>
<dbReference type="GO" id="GO:0046523">
    <property type="term" value="F:S-methyl-5-thioribose-1-phosphate isomerase activity"/>
    <property type="evidence" value="ECO:0007669"/>
    <property type="project" value="UniProtKB-UniRule"/>
</dbReference>
<dbReference type="Pfam" id="PF01008">
    <property type="entry name" value="IF-2B"/>
    <property type="match status" value="1"/>
</dbReference>
<sequence>MTNTTKNVYDLETVMLEDATSEMVIIDQTLLPSETVFLRLKTQKEIWEAIYKLRVRGAPAIGVAAAYGIYLGAKAIKALEYKEFYTDFISLKKYLASSRPTAVNLFWALDRMDECVKRYKEKTVEDIKFELLKEAHKIKEEDTWVCRSIGEYGLTLLKPDMGILTHCNAGQLATSKYGTALAPIYVGQEKGYNLKVFADETRPLLQGARLTAYELNKAGVDVTLICDNMASAVMKNGWVQGVFVGCDRVAANGDTANKIGTSGVAILAKNYNIPFYVCAPTSTIDLNCASGKDICIEERNPKEVTEMWYEKRMAPKDVKVFNPAFDVTDEKFITGIITEYGIAKAPYNESLKEIFKRKRGMV</sequence>
<dbReference type="PANTHER" id="PTHR43475:SF1">
    <property type="entry name" value="METHYLTHIORIBOSE-1-PHOSPHATE ISOMERASE"/>
    <property type="match status" value="1"/>
</dbReference>
<keyword evidence="5" id="KW-1185">Reference proteome</keyword>
<evidence type="ECO:0000256" key="1">
    <source>
        <dbReference type="ARBA" id="ARBA00023235"/>
    </source>
</evidence>
<dbReference type="OrthoDB" id="9803436at2"/>
<dbReference type="EC" id="5.3.1.23" evidence="3"/>
<comment type="similarity">
    <text evidence="3">Belongs to the EIF-2B alpha/beta/delta subunits family. MtnA subfamily.</text>
</comment>
<keyword evidence="3" id="KW-0028">Amino-acid biosynthesis</keyword>
<keyword evidence="4" id="KW-0648">Protein biosynthesis</keyword>
<feature type="active site" description="Proton donor" evidence="3">
    <location>
        <position position="247"/>
    </location>
</feature>
<evidence type="ECO:0000256" key="2">
    <source>
        <dbReference type="ARBA" id="ARBA00052401"/>
    </source>
</evidence>
<reference evidence="4" key="2">
    <citation type="submission" date="2011-01" db="EMBL/GenBank/DDBJ databases">
        <title>The Non-contiguous Finished genome of Clostridium papyrosolvens.</title>
        <authorList>
            <person name="Lucas S."/>
            <person name="Copeland A."/>
            <person name="Lapidus A."/>
            <person name="Cheng J.-F."/>
            <person name="Goodwin L."/>
            <person name="Pitluck S."/>
            <person name="Misra M."/>
            <person name="Chertkov O."/>
            <person name="Detter J.C."/>
            <person name="Han C."/>
            <person name="Tapia R."/>
            <person name="Land M."/>
            <person name="Hauser L."/>
            <person name="Kyrpides N."/>
            <person name="Ivanova N."/>
            <person name="Pagani I."/>
            <person name="Mouttaki H."/>
            <person name="He Z."/>
            <person name="Zhou J."/>
            <person name="Hemme C.L."/>
            <person name="Woyke T."/>
        </authorList>
    </citation>
    <scope>NUCLEOTIDE SEQUENCE [LARGE SCALE GENOMIC DNA]</scope>
    <source>
        <strain evidence="4">DSM 2782</strain>
    </source>
</reference>
<dbReference type="Gene3D" id="3.40.50.10470">
    <property type="entry name" value="Translation initiation factor eif-2b, domain 2"/>
    <property type="match status" value="1"/>
</dbReference>
<dbReference type="SUPFAM" id="SSF100950">
    <property type="entry name" value="NagB/RpiA/CoA transferase-like"/>
    <property type="match status" value="1"/>
</dbReference>
<keyword evidence="3" id="KW-0486">Methionine biosynthesis</keyword>
<comment type="function">
    <text evidence="3">Catalyzes the interconversion of methylthioribose-1-phosphate (MTR-1-P) into methylthioribulose-1-phosphate (MTRu-1-P).</text>
</comment>
<gene>
    <name evidence="3" type="primary">mtnA</name>
    <name evidence="4" type="ORF">Cpap_3385</name>
</gene>
<evidence type="ECO:0000256" key="3">
    <source>
        <dbReference type="HAMAP-Rule" id="MF_01678"/>
    </source>
</evidence>
<comment type="catalytic activity">
    <reaction evidence="2 3">
        <text>5-(methylsulfanyl)-alpha-D-ribose 1-phosphate = 5-(methylsulfanyl)-D-ribulose 1-phosphate</text>
        <dbReference type="Rhea" id="RHEA:19989"/>
        <dbReference type="ChEBI" id="CHEBI:58533"/>
        <dbReference type="ChEBI" id="CHEBI:58548"/>
        <dbReference type="EC" id="5.3.1.23"/>
    </reaction>
</comment>
<dbReference type="RefSeq" id="WP_004617005.1">
    <property type="nucleotide sequence ID" value="NZ_ACXX02000002.1"/>
</dbReference>
<dbReference type="Gene3D" id="1.20.120.420">
    <property type="entry name" value="translation initiation factor eif-2b, domain 1"/>
    <property type="match status" value="1"/>
</dbReference>
<dbReference type="InterPro" id="IPR027363">
    <property type="entry name" value="M1Pi_N"/>
</dbReference>
<dbReference type="GO" id="GO:0003743">
    <property type="term" value="F:translation initiation factor activity"/>
    <property type="evidence" value="ECO:0007669"/>
    <property type="project" value="UniProtKB-KW"/>
</dbReference>
<dbReference type="GO" id="GO:0019509">
    <property type="term" value="P:L-methionine salvage from methylthioadenosine"/>
    <property type="evidence" value="ECO:0007669"/>
    <property type="project" value="UniProtKB-UniRule"/>
</dbReference>
<dbReference type="HAMAP" id="MF_01678">
    <property type="entry name" value="Salvage_MtnA"/>
    <property type="match status" value="1"/>
</dbReference>
<dbReference type="STRING" id="588581.Cpap_3385"/>
<dbReference type="eggNOG" id="COG0182">
    <property type="taxonomic scope" value="Bacteria"/>
</dbReference>
<reference evidence="4" key="1">
    <citation type="submission" date="2009-07" db="EMBL/GenBank/DDBJ databases">
        <authorList>
            <consortium name="US DOE Joint Genome Institute (JGI-PGF)"/>
            <person name="Lucas S."/>
            <person name="Copeland A."/>
            <person name="Lapidus A."/>
            <person name="Glavina del Rio T."/>
            <person name="Tice H."/>
            <person name="Bruce D."/>
            <person name="Goodwin L."/>
            <person name="Pitluck S."/>
            <person name="Larimer F."/>
            <person name="Land M.L."/>
            <person name="Mouttaki H."/>
            <person name="He Z."/>
            <person name="Zhou J."/>
            <person name="Hemme C.L."/>
        </authorList>
    </citation>
    <scope>NUCLEOTIDE SEQUENCE [LARGE SCALE GENOMIC DNA]</scope>
    <source>
        <strain evidence="4">DSM 2782</strain>
    </source>
</reference>
<dbReference type="EMBL" id="ACXX02000002">
    <property type="protein sequence ID" value="EGD48958.1"/>
    <property type="molecule type" value="Genomic_DNA"/>
</dbReference>
<comment type="pathway">
    <text evidence="3">Amino-acid biosynthesis; L-methionine biosynthesis via salvage pathway; L-methionine from S-methyl-5-thio-alpha-D-ribose 1-phosphate: step 1/6.</text>
</comment>
<dbReference type="FunFam" id="3.40.50.10470:FF:000006">
    <property type="entry name" value="Methylthioribose-1-phosphate isomerase"/>
    <property type="match status" value="1"/>
</dbReference>
<dbReference type="UniPathway" id="UPA00904">
    <property type="reaction ID" value="UER00874"/>
</dbReference>
<feature type="binding site" evidence="3">
    <location>
        <begin position="257"/>
        <end position="258"/>
    </location>
    <ligand>
        <name>substrate</name>
    </ligand>
</feature>
<dbReference type="InterPro" id="IPR011559">
    <property type="entry name" value="Initiation_fac_2B_a/b/d"/>
</dbReference>
<feature type="binding site" evidence="3">
    <location>
        <begin position="56"/>
        <end position="58"/>
    </location>
    <ligand>
        <name>substrate</name>
    </ligand>
</feature>
<keyword evidence="4" id="KW-0396">Initiation factor</keyword>
<dbReference type="Proteomes" id="UP000003860">
    <property type="component" value="Unassembled WGS sequence"/>
</dbReference>
<dbReference type="NCBIfam" id="TIGR00512">
    <property type="entry name" value="salvage_mtnA"/>
    <property type="match status" value="1"/>
</dbReference>
<evidence type="ECO:0000313" key="4">
    <source>
        <dbReference type="EMBL" id="EGD48958.1"/>
    </source>
</evidence>
<protein>
    <recommendedName>
        <fullName evidence="3">Methylthioribose-1-phosphate isomerase</fullName>
        <shortName evidence="3">M1Pi</shortName>
        <shortName evidence="3">MTR-1-P isomerase</shortName>
        <ecNumber evidence="3">5.3.1.23</ecNumber>
    </recommendedName>
    <alternativeName>
        <fullName evidence="3">S-methyl-5-thioribose-1-phosphate isomerase</fullName>
    </alternativeName>
</protein>
<dbReference type="InterPro" id="IPR037171">
    <property type="entry name" value="NagB/RpiA_transferase-like"/>
</dbReference>
<evidence type="ECO:0000313" key="5">
    <source>
        <dbReference type="Proteomes" id="UP000003860"/>
    </source>
</evidence>
<dbReference type="InterPro" id="IPR042529">
    <property type="entry name" value="IF_2B-like_C"/>
</dbReference>
<dbReference type="PANTHER" id="PTHR43475">
    <property type="entry name" value="METHYLTHIORIBOSE-1-PHOSPHATE ISOMERASE"/>
    <property type="match status" value="1"/>
</dbReference>
<keyword evidence="1 3" id="KW-0413">Isomerase</keyword>
<feature type="binding site" evidence="3">
    <location>
        <position position="99"/>
    </location>
    <ligand>
        <name>substrate</name>
    </ligand>
</feature>